<dbReference type="NCBIfam" id="TIGR02727">
    <property type="entry name" value="MTHFS_bact"/>
    <property type="match status" value="1"/>
</dbReference>
<evidence type="ECO:0000256" key="2">
    <source>
        <dbReference type="ARBA" id="ARBA00022741"/>
    </source>
</evidence>
<keyword evidence="7" id="KW-1185">Reference proteome</keyword>
<dbReference type="PANTHER" id="PTHR23407">
    <property type="entry name" value="ATPASE INHIBITOR/5-FORMYLTETRAHYDROFOLATE CYCLO-LIGASE"/>
    <property type="match status" value="1"/>
</dbReference>
<evidence type="ECO:0000313" key="6">
    <source>
        <dbReference type="EMBL" id="SKB31054.1"/>
    </source>
</evidence>
<dbReference type="InterPro" id="IPR002698">
    <property type="entry name" value="FTHF_cligase"/>
</dbReference>
<dbReference type="GO" id="GO:0009396">
    <property type="term" value="P:folic acid-containing compound biosynthetic process"/>
    <property type="evidence" value="ECO:0007669"/>
    <property type="project" value="TreeGrafter"/>
</dbReference>
<sequence length="192" mass="22056">MENLLNDKKAFRKMALDKRNTLRAEEIQEKSALIKTHLENLDSYQKSNTVMVYLNFRSEVLTDELIENLFKQGKKVVVPISIKGTRTLLLSEIKSLSDDLELDFYNIRVPKKESIKEVSPADIDFVITPGVAFSKDKYRMGYGGGYYDTFIEKLRADALTCALAFDVQIFDKIPKEEHDKQMDYVITENGSI</sequence>
<evidence type="ECO:0000256" key="3">
    <source>
        <dbReference type="ARBA" id="ARBA00022840"/>
    </source>
</evidence>
<dbReference type="OrthoDB" id="9801938at2"/>
<organism evidence="6 7">
    <name type="scientific">Acetoanaerobium noterae</name>
    <dbReference type="NCBI Taxonomy" id="745369"/>
    <lineage>
        <taxon>Bacteria</taxon>
        <taxon>Bacillati</taxon>
        <taxon>Bacillota</taxon>
        <taxon>Clostridia</taxon>
        <taxon>Peptostreptococcales</taxon>
        <taxon>Filifactoraceae</taxon>
        <taxon>Acetoanaerobium</taxon>
    </lineage>
</organism>
<dbReference type="PANTHER" id="PTHR23407:SF1">
    <property type="entry name" value="5-FORMYLTETRAHYDROFOLATE CYCLO-LIGASE"/>
    <property type="match status" value="1"/>
</dbReference>
<proteinExistence type="inferred from homology"/>
<dbReference type="InterPro" id="IPR037171">
    <property type="entry name" value="NagB/RpiA_transferase-like"/>
</dbReference>
<comment type="cofactor">
    <cofactor evidence="5">
        <name>Mg(2+)</name>
        <dbReference type="ChEBI" id="CHEBI:18420"/>
    </cofactor>
</comment>
<accession>A0A1T5A7T8</accession>
<reference evidence="7" key="1">
    <citation type="submission" date="2017-02" db="EMBL/GenBank/DDBJ databases">
        <authorList>
            <person name="Varghese N."/>
            <person name="Submissions S."/>
        </authorList>
    </citation>
    <scope>NUCLEOTIDE SEQUENCE [LARGE SCALE GENOMIC DNA]</scope>
    <source>
        <strain evidence="7">ATCC 35199</strain>
    </source>
</reference>
<dbReference type="GO" id="GO:0030272">
    <property type="term" value="F:5-formyltetrahydrofolate cyclo-ligase activity"/>
    <property type="evidence" value="ECO:0007669"/>
    <property type="project" value="UniProtKB-EC"/>
</dbReference>
<dbReference type="EC" id="6.3.3.2" evidence="5"/>
<protein>
    <recommendedName>
        <fullName evidence="5">5-formyltetrahydrofolate cyclo-ligase</fullName>
        <ecNumber evidence="5">6.3.3.2</ecNumber>
    </recommendedName>
</protein>
<keyword evidence="5" id="KW-0460">Magnesium</keyword>
<dbReference type="InterPro" id="IPR024185">
    <property type="entry name" value="FTHF_cligase-like_sf"/>
</dbReference>
<keyword evidence="2 4" id="KW-0547">Nucleotide-binding</keyword>
<evidence type="ECO:0000256" key="1">
    <source>
        <dbReference type="ARBA" id="ARBA00010638"/>
    </source>
</evidence>
<comment type="similarity">
    <text evidence="1 5">Belongs to the 5-formyltetrahydrofolate cyclo-ligase family.</text>
</comment>
<evidence type="ECO:0000256" key="4">
    <source>
        <dbReference type="PIRSR" id="PIRSR006806-1"/>
    </source>
</evidence>
<feature type="binding site" evidence="4">
    <location>
        <position position="59"/>
    </location>
    <ligand>
        <name>substrate</name>
    </ligand>
</feature>
<dbReference type="GO" id="GO:0046872">
    <property type="term" value="F:metal ion binding"/>
    <property type="evidence" value="ECO:0007669"/>
    <property type="project" value="UniProtKB-KW"/>
</dbReference>
<evidence type="ECO:0000313" key="7">
    <source>
        <dbReference type="Proteomes" id="UP000243406"/>
    </source>
</evidence>
<gene>
    <name evidence="6" type="ORF">SAMN02745120_0852</name>
</gene>
<feature type="binding site" evidence="4">
    <location>
        <begin position="8"/>
        <end position="12"/>
    </location>
    <ligand>
        <name>ATP</name>
        <dbReference type="ChEBI" id="CHEBI:30616"/>
    </ligand>
</feature>
<dbReference type="GO" id="GO:0035999">
    <property type="term" value="P:tetrahydrofolate interconversion"/>
    <property type="evidence" value="ECO:0007669"/>
    <property type="project" value="TreeGrafter"/>
</dbReference>
<feature type="binding site" evidence="4">
    <location>
        <begin position="139"/>
        <end position="147"/>
    </location>
    <ligand>
        <name>ATP</name>
        <dbReference type="ChEBI" id="CHEBI:30616"/>
    </ligand>
</feature>
<feature type="binding site" evidence="4">
    <location>
        <position position="54"/>
    </location>
    <ligand>
        <name>substrate</name>
    </ligand>
</feature>
<keyword evidence="3 4" id="KW-0067">ATP-binding</keyword>
<comment type="catalytic activity">
    <reaction evidence="5">
        <text>(6S)-5-formyl-5,6,7,8-tetrahydrofolate + ATP = (6R)-5,10-methenyltetrahydrofolate + ADP + phosphate</text>
        <dbReference type="Rhea" id="RHEA:10488"/>
        <dbReference type="ChEBI" id="CHEBI:30616"/>
        <dbReference type="ChEBI" id="CHEBI:43474"/>
        <dbReference type="ChEBI" id="CHEBI:57455"/>
        <dbReference type="ChEBI" id="CHEBI:57457"/>
        <dbReference type="ChEBI" id="CHEBI:456216"/>
        <dbReference type="EC" id="6.3.3.2"/>
    </reaction>
</comment>
<dbReference type="GO" id="GO:0005524">
    <property type="term" value="F:ATP binding"/>
    <property type="evidence" value="ECO:0007669"/>
    <property type="project" value="UniProtKB-KW"/>
</dbReference>
<dbReference type="Proteomes" id="UP000243406">
    <property type="component" value="Unassembled WGS sequence"/>
</dbReference>
<keyword evidence="5" id="KW-0479">Metal-binding</keyword>
<dbReference type="AlphaFoldDB" id="A0A1T5A7T8"/>
<name>A0A1T5A7T8_9FIRM</name>
<evidence type="ECO:0000256" key="5">
    <source>
        <dbReference type="RuleBase" id="RU361279"/>
    </source>
</evidence>
<dbReference type="EMBL" id="FUYN01000001">
    <property type="protein sequence ID" value="SKB31054.1"/>
    <property type="molecule type" value="Genomic_DNA"/>
</dbReference>
<dbReference type="RefSeq" id="WP_079588788.1">
    <property type="nucleotide sequence ID" value="NZ_FUYN01000001.1"/>
</dbReference>
<dbReference type="Pfam" id="PF01812">
    <property type="entry name" value="5-FTHF_cyc-lig"/>
    <property type="match status" value="1"/>
</dbReference>
<dbReference type="PIRSF" id="PIRSF006806">
    <property type="entry name" value="FTHF_cligase"/>
    <property type="match status" value="1"/>
</dbReference>
<dbReference type="SUPFAM" id="SSF100950">
    <property type="entry name" value="NagB/RpiA/CoA transferase-like"/>
    <property type="match status" value="1"/>
</dbReference>
<keyword evidence="6" id="KW-0436">Ligase</keyword>
<dbReference type="Gene3D" id="3.40.50.10420">
    <property type="entry name" value="NagB/RpiA/CoA transferase-like"/>
    <property type="match status" value="1"/>
</dbReference>